<comment type="caution">
    <text evidence="1">The sequence shown here is derived from an EMBL/GenBank/DDBJ whole genome shotgun (WGS) entry which is preliminary data.</text>
</comment>
<keyword evidence="2" id="KW-1185">Reference proteome</keyword>
<dbReference type="RefSeq" id="WP_377432877.1">
    <property type="nucleotide sequence ID" value="NZ_JBHSPR010000084.1"/>
</dbReference>
<gene>
    <name evidence="1" type="ORF">ACFP2T_43315</name>
</gene>
<organism evidence="1 2">
    <name type="scientific">Plantactinospora solaniradicis</name>
    <dbReference type="NCBI Taxonomy" id="1723736"/>
    <lineage>
        <taxon>Bacteria</taxon>
        <taxon>Bacillati</taxon>
        <taxon>Actinomycetota</taxon>
        <taxon>Actinomycetes</taxon>
        <taxon>Micromonosporales</taxon>
        <taxon>Micromonosporaceae</taxon>
        <taxon>Plantactinospora</taxon>
    </lineage>
</organism>
<sequence>MSTEYAETAGRLLAVFEELEHLVTSKRNLALDIAPLGAASPATAVEAVIRNLPELVAQGAQRFRTSAAGDLDSYSVRMMELLTELDQHTPADGTDFANAFAAGHAREMTALQNN</sequence>
<dbReference type="Proteomes" id="UP001596203">
    <property type="component" value="Unassembled WGS sequence"/>
</dbReference>
<name>A0ABW1KQ22_9ACTN</name>
<evidence type="ECO:0008006" key="3">
    <source>
        <dbReference type="Google" id="ProtNLM"/>
    </source>
</evidence>
<accession>A0ABW1KQ22</accession>
<evidence type="ECO:0000313" key="2">
    <source>
        <dbReference type="Proteomes" id="UP001596203"/>
    </source>
</evidence>
<reference evidence="2" key="1">
    <citation type="journal article" date="2019" name="Int. J. Syst. Evol. Microbiol.">
        <title>The Global Catalogue of Microorganisms (GCM) 10K type strain sequencing project: providing services to taxonomists for standard genome sequencing and annotation.</title>
        <authorList>
            <consortium name="The Broad Institute Genomics Platform"/>
            <consortium name="The Broad Institute Genome Sequencing Center for Infectious Disease"/>
            <person name="Wu L."/>
            <person name="Ma J."/>
        </authorList>
    </citation>
    <scope>NUCLEOTIDE SEQUENCE [LARGE SCALE GENOMIC DNA]</scope>
    <source>
        <strain evidence="2">ZS-35-S2</strain>
    </source>
</reference>
<dbReference type="EMBL" id="JBHSPR010000084">
    <property type="protein sequence ID" value="MFC6022968.1"/>
    <property type="molecule type" value="Genomic_DNA"/>
</dbReference>
<evidence type="ECO:0000313" key="1">
    <source>
        <dbReference type="EMBL" id="MFC6022968.1"/>
    </source>
</evidence>
<protein>
    <recommendedName>
        <fullName evidence="3">PE domain-containing protein</fullName>
    </recommendedName>
</protein>
<proteinExistence type="predicted"/>